<protein>
    <recommendedName>
        <fullName evidence="3">Ig-like domain repeat protein</fullName>
    </recommendedName>
</protein>
<evidence type="ECO:0008006" key="3">
    <source>
        <dbReference type="Google" id="ProtNLM"/>
    </source>
</evidence>
<dbReference type="InterPro" id="IPR008964">
    <property type="entry name" value="Invasin/intimin_cell_adhesion"/>
</dbReference>
<reference evidence="1 2" key="1">
    <citation type="submission" date="2016-05" db="EMBL/GenBank/DDBJ databases">
        <authorList>
            <person name="Wang S."/>
            <person name="Zhu B."/>
        </authorList>
    </citation>
    <scope>NUCLEOTIDE SEQUENCE [LARGE SCALE GENOMIC DNA]</scope>
    <source>
        <strain evidence="1 2">CRS05-R5</strain>
    </source>
</reference>
<evidence type="ECO:0000313" key="2">
    <source>
        <dbReference type="Proteomes" id="UP000078142"/>
    </source>
</evidence>
<dbReference type="Gene3D" id="2.60.40.10">
    <property type="entry name" value="Immunoglobulins"/>
    <property type="match status" value="2"/>
</dbReference>
<dbReference type="SUPFAM" id="SSF49373">
    <property type="entry name" value="Invasin/intimin cell-adhesion fragments"/>
    <property type="match status" value="1"/>
</dbReference>
<proteinExistence type="predicted"/>
<sequence>MGKGDKAVLLFDGAQVDQHTINDDIEVGERVTVWVNPRHLTNGSHTLSYSVIRFNQAAESYTPPVKLFVKLELPGGQDLNPEAGEHSELYLYIDPALIADGVDKDSAAAGVAVTIKAKPGSISRLPYPNIAPRDVITLSWGGRRIRSAPVTQEQIDDPDAHPIVVQVTEADILQAGDSGPHGLAVTFTIHDLVNNAAEDWCTETRIVVDTGSSRLEAPLVEQANGNELDLDALGDDDLHLMVWAATDDFNLHDVVIMHIKGTTLEGEAIDVTVRQTIEKSPPRLVDVYLPNSAGRALGQTQAIFFYQLERGGSIIQRSKGRFINIIGDPVRLLAPIAEDAQNGALDPDLSEVRIRIPYDERINEGMGIKPKWLAIRADLTTYEPDLPHYSPDANEADDPAGFVIMVEGKHLKTAEGGTLDLSYNLLEDKDGEIISRASQHAALLNVGAPQFELVAPSVLGEADGMLEPNDLVNGLSKVTCPAPVANPTLPNDVVTWKLRDANGTLLFEDRKTLNALTAGRDVTFSLDADFVQEHFEGNRSKSLTVSYNILRANTGKFSYSNPLEFTVGQVEVPALTSVKGSPSGEEIPDGGTTVETALTLTGTASKGKQVEIFDGSGPSAQSKGIATADLATRVWSISISVPEGARRLYAQSLYHSSPTYSNVRHLTVAQMVPPTISSVKGLLNNEEIPHDTVTTEHSVILRGTASKGQQVEIFDGMTSMGILTVKASGDWTTSPILDLPVAEHSFTAKALYGAGESSAARTFTVTETVVPGITSVKGSSSDVEIPDGGTTVETTVILTGTASKGQQVEIFNGTTSMGRVTADMAGDWTTSLTNLPVAEYILTAVALYGLGAPSLAWKFNVSAVVPPAITSVRGSPSGEEIPDGGITIETTLTLTGTASKGQSIKILDGTTDKGDAVADPVTGIWTKILTGLSVAPHSFTAKALYGTGQTSAARTLTVTATTAPTITEAKDSKGVVIPQGGLTVDTSVTLTGTASKGQGVKILDGTTDKGDAVADPVTGIWTKILTGLSVAPHSFTAKALYGAGQTSAARTLTVTATTAPTITEAKDSKGVVIPQGGITVDTSVTLTGTASKGQSIKILDGTTDKGDAVADPVTGIWTKILTGLSVAPHSFTAKALYGAGQTSAARTLTVTATTAPTITEAKDSKGVVIPQGGITVDTSVTLTGTASKGQSIKILDGTTDKGDAVADPVTGIWTKILTGLSVAPHSFTAKALYGTGQTSAARTLTVTATTAPTITEAKDSKGVVIPQGGITVDTSVTLTGTASKGQSIKILDGTTDKGDAVADPVTGIWTKILTGLGVAPHSFTARALYGTGASSAARTFTVAPPLSIITSPMVLEGPLLVPGPAPYTPRWDRTRYIPPGATGTRVATGGVPPYTYASENPAICTVDASTGVAVSASNGSTNIVVTDSKGTQARFPVQCSGVYELLHGQTGMAYDAAMSFVRDIPGARVFNPSDAADNKIKLVMYLSYQKRSQAIAVSWGSQAPASGGIHVFQSTQKVASWPPAVEVRGVNWAFEYNKNRSYYPLAIRSKG</sequence>
<accession>A0AAC9BQR1</accession>
<organism evidence="1 2">
    <name type="scientific">Pseudomonas koreensis</name>
    <dbReference type="NCBI Taxonomy" id="198620"/>
    <lineage>
        <taxon>Bacteria</taxon>
        <taxon>Pseudomonadati</taxon>
        <taxon>Pseudomonadota</taxon>
        <taxon>Gammaproteobacteria</taxon>
        <taxon>Pseudomonadales</taxon>
        <taxon>Pseudomonadaceae</taxon>
        <taxon>Pseudomonas</taxon>
    </lineage>
</organism>
<dbReference type="EMBL" id="CP015852">
    <property type="protein sequence ID" value="ANH97190.1"/>
    <property type="molecule type" value="Genomic_DNA"/>
</dbReference>
<evidence type="ECO:0000313" key="1">
    <source>
        <dbReference type="EMBL" id="ANH97190.1"/>
    </source>
</evidence>
<gene>
    <name evidence="1" type="ORF">A8L59_07190</name>
</gene>
<name>A0AAC9BQR1_9PSED</name>
<dbReference type="InterPro" id="IPR013783">
    <property type="entry name" value="Ig-like_fold"/>
</dbReference>
<dbReference type="Proteomes" id="UP000078142">
    <property type="component" value="Chromosome"/>
</dbReference>